<comment type="similarity">
    <text evidence="6">Belongs to the adenylate kinase family. AK2 subfamily.</text>
</comment>
<evidence type="ECO:0000256" key="7">
    <source>
        <dbReference type="SAM" id="Coils"/>
    </source>
</evidence>
<feature type="region of interest" description="LID" evidence="6">
    <location>
        <begin position="197"/>
        <end position="234"/>
    </location>
</feature>
<dbReference type="Pfam" id="PF00406">
    <property type="entry name" value="ADK"/>
    <property type="match status" value="1"/>
</dbReference>
<gene>
    <name evidence="10" type="ORF">GAYE_SCF7681MG7035</name>
</gene>
<dbReference type="SUPFAM" id="SSF52540">
    <property type="entry name" value="P-loop containing nucleoside triphosphate hydrolases"/>
    <property type="match status" value="1"/>
</dbReference>
<dbReference type="Pfam" id="PF05191">
    <property type="entry name" value="ADK_lid"/>
    <property type="match status" value="1"/>
</dbReference>
<dbReference type="Gene3D" id="3.40.50.300">
    <property type="entry name" value="P-loop containing nucleotide triphosphate hydrolases"/>
    <property type="match status" value="1"/>
</dbReference>
<name>A0AAV9INM4_9RHOD</name>
<dbReference type="PANTHER" id="PTHR23359">
    <property type="entry name" value="NUCLEOTIDE KINASE"/>
    <property type="match status" value="1"/>
</dbReference>
<dbReference type="GO" id="GO:0006172">
    <property type="term" value="P:ADP biosynthetic process"/>
    <property type="evidence" value="ECO:0007669"/>
    <property type="project" value="UniProtKB-UniRule"/>
</dbReference>
<dbReference type="GO" id="GO:0046033">
    <property type="term" value="P:AMP metabolic process"/>
    <property type="evidence" value="ECO:0007669"/>
    <property type="project" value="UniProtKB-UniRule"/>
</dbReference>
<feature type="binding site" evidence="6">
    <location>
        <begin position="127"/>
        <end position="129"/>
    </location>
    <ligand>
        <name>AMP</name>
        <dbReference type="ChEBI" id="CHEBI:456215"/>
    </ligand>
</feature>
<keyword evidence="1 6" id="KW-0808">Transferase</keyword>
<dbReference type="GO" id="GO:0004017">
    <property type="term" value="F:AMP kinase activity"/>
    <property type="evidence" value="ECO:0007669"/>
    <property type="project" value="UniProtKB-UniRule"/>
</dbReference>
<dbReference type="NCBIfam" id="NF011100">
    <property type="entry name" value="PRK14527.1"/>
    <property type="match status" value="1"/>
</dbReference>
<dbReference type="FunFam" id="3.40.50.300:FF:000106">
    <property type="entry name" value="Adenylate kinase mitochondrial"/>
    <property type="match status" value="1"/>
</dbReference>
<keyword evidence="5 6" id="KW-0496">Mitochondrion</keyword>
<comment type="subunit">
    <text evidence="6">Monomer.</text>
</comment>
<keyword evidence="2 6" id="KW-0547">Nucleotide-binding</keyword>
<dbReference type="InterPro" id="IPR028587">
    <property type="entry name" value="AK2"/>
</dbReference>
<dbReference type="GO" id="GO:0005829">
    <property type="term" value="C:cytosol"/>
    <property type="evidence" value="ECO:0007669"/>
    <property type="project" value="UniProtKB-SubCell"/>
</dbReference>
<feature type="binding site" evidence="6">
    <location>
        <begin position="155"/>
        <end position="158"/>
    </location>
    <ligand>
        <name>AMP</name>
        <dbReference type="ChEBI" id="CHEBI:456215"/>
    </ligand>
</feature>
<dbReference type="InterPro" id="IPR006259">
    <property type="entry name" value="Adenyl_kin_sub"/>
</dbReference>
<feature type="binding site" evidence="6">
    <location>
        <begin position="207"/>
        <end position="208"/>
    </location>
    <ligand>
        <name>ATP</name>
        <dbReference type="ChEBI" id="CHEBI:30616"/>
    </ligand>
</feature>
<dbReference type="PROSITE" id="PS00113">
    <property type="entry name" value="ADENYLATE_KINASE"/>
    <property type="match status" value="1"/>
</dbReference>
<protein>
    <recommendedName>
        <fullName evidence="6">Adenylate kinase</fullName>
        <ecNumber evidence="6">2.7.4.3</ecNumber>
    </recommendedName>
    <alternativeName>
        <fullName evidence="6">ATP-AMP transphosphorylase</fullName>
    </alternativeName>
    <alternativeName>
        <fullName evidence="6">ATP:AMP phosphotransferase</fullName>
    </alternativeName>
    <alternativeName>
        <fullName evidence="6">Adenylate kinase cytosolic and mitochondrial</fullName>
    </alternativeName>
    <alternativeName>
        <fullName evidence="6">Adenylate monophosphate kinase</fullName>
    </alternativeName>
</protein>
<comment type="caution">
    <text evidence="10">The sequence shown here is derived from an EMBL/GenBank/DDBJ whole genome shotgun (WGS) entry which is preliminary data.</text>
</comment>
<dbReference type="InterPro" id="IPR033690">
    <property type="entry name" value="Adenylat_kinase_CS"/>
</dbReference>
<accession>A0AAV9INM4</accession>
<evidence type="ECO:0000259" key="9">
    <source>
        <dbReference type="Pfam" id="PF05191"/>
    </source>
</evidence>
<feature type="binding site" evidence="6">
    <location>
        <position position="270"/>
    </location>
    <ligand>
        <name>ATP</name>
        <dbReference type="ChEBI" id="CHEBI:30616"/>
    </ligand>
</feature>
<feature type="binding site" evidence="6">
    <location>
        <begin position="80"/>
        <end position="85"/>
    </location>
    <ligand>
        <name>ATP</name>
        <dbReference type="ChEBI" id="CHEBI:30616"/>
    </ligand>
</feature>
<dbReference type="InterPro" id="IPR007862">
    <property type="entry name" value="Adenylate_kinase_lid-dom"/>
</dbReference>
<dbReference type="GO" id="GO:0046034">
    <property type="term" value="P:ATP metabolic process"/>
    <property type="evidence" value="ECO:0007669"/>
    <property type="project" value="UniProtKB-UniRule"/>
</dbReference>
<dbReference type="NCBIfam" id="NF001380">
    <property type="entry name" value="PRK00279.1-2"/>
    <property type="match status" value="1"/>
</dbReference>
<dbReference type="HAMAP" id="MF_03168">
    <property type="entry name" value="Adenylate_kinase_AK2"/>
    <property type="match status" value="1"/>
</dbReference>
<keyword evidence="7" id="KW-0175">Coiled coil</keyword>
<comment type="function">
    <text evidence="6">Catalyzes the reversible transfer of the terminal phosphate group between ATP and AMP. Plays an important role in cellular energy homeostasis and in adenine nucleotide metabolism. Adenylate kinase activity is critical for regulation of the phosphate utilization and the AMP de novo biosynthesis pathways.</text>
</comment>
<feature type="domain" description="Adenylate kinase active site lid" evidence="9">
    <location>
        <begin position="198"/>
        <end position="233"/>
    </location>
</feature>
<keyword evidence="4 6" id="KW-0067">ATP-binding</keyword>
<evidence type="ECO:0000313" key="11">
    <source>
        <dbReference type="Proteomes" id="UP001300502"/>
    </source>
</evidence>
<comment type="catalytic activity">
    <reaction evidence="6">
        <text>AMP + ATP = 2 ADP</text>
        <dbReference type="Rhea" id="RHEA:12973"/>
        <dbReference type="ChEBI" id="CHEBI:30616"/>
        <dbReference type="ChEBI" id="CHEBI:456215"/>
        <dbReference type="ChEBI" id="CHEBI:456216"/>
        <dbReference type="EC" id="2.7.4.3"/>
    </reaction>
</comment>
<sequence>MENSQGDKPDWEQKLEETYKHLESLLKKTEEMEQKWSKYSLSQFSTEDLVRELEKRMGWAQGDIPMSDEKKRLVFIGPPGSGKGTQAPKVTQKYCLCHLATGDMLRAAVSAGTELGKEAKKVMDAGGLVSDEIVVSLIKEKIQSDECKNGFLLDGFPRTLPQAEKLDQMLKEEQNASLTKVLDFEVDDELLVKRISGRLFHPASGRSYHEVFNPPKKPMTDDITGEPLVKRSDDNPETLKKRLEAFHKSTDPVIRYYEKKGILCRIDASKDIDQVSQQVEQAIEERQKTANAA</sequence>
<feature type="binding site" evidence="6">
    <location>
        <position position="162"/>
    </location>
    <ligand>
        <name>AMP</name>
        <dbReference type="ChEBI" id="CHEBI:456215"/>
    </ligand>
</feature>
<feature type="region of interest" description="NMPbind" evidence="6">
    <location>
        <begin position="100"/>
        <end position="129"/>
    </location>
</feature>
<feature type="binding site" evidence="6">
    <location>
        <position position="231"/>
    </location>
    <ligand>
        <name>AMP</name>
        <dbReference type="ChEBI" id="CHEBI:456215"/>
    </ligand>
</feature>
<dbReference type="EC" id="2.7.4.3" evidence="6"/>
<dbReference type="NCBIfam" id="NF001381">
    <property type="entry name" value="PRK00279.1-3"/>
    <property type="match status" value="1"/>
</dbReference>
<dbReference type="Proteomes" id="UP001300502">
    <property type="component" value="Unassembled WGS sequence"/>
</dbReference>
<comment type="domain">
    <text evidence="6">Consists of three domains, a large central CORE domain and two small peripheral domains, NMPbind and LID, which undergo movements during catalysis. The LID domain closes over the site of phosphoryl transfer upon ATP binding. Assembling and dissambling the active center during each catalytic cycle provides an effective means to prevent ATP hydrolysis.</text>
</comment>
<evidence type="ECO:0000256" key="6">
    <source>
        <dbReference type="HAMAP-Rule" id="MF_03168"/>
    </source>
</evidence>
<dbReference type="GO" id="GO:0005524">
    <property type="term" value="F:ATP binding"/>
    <property type="evidence" value="ECO:0007669"/>
    <property type="project" value="UniProtKB-KW"/>
</dbReference>
<proteinExistence type="inferred from homology"/>
<evidence type="ECO:0000256" key="5">
    <source>
        <dbReference type="ARBA" id="ARBA00023128"/>
    </source>
</evidence>
<dbReference type="GO" id="GO:0005758">
    <property type="term" value="C:mitochondrial intermembrane space"/>
    <property type="evidence" value="ECO:0007669"/>
    <property type="project" value="UniProtKB-SubCell"/>
</dbReference>
<feature type="coiled-coil region" evidence="7">
    <location>
        <begin position="265"/>
        <end position="292"/>
    </location>
</feature>
<evidence type="ECO:0000313" key="10">
    <source>
        <dbReference type="EMBL" id="KAK4529083.1"/>
    </source>
</evidence>
<evidence type="ECO:0000256" key="2">
    <source>
        <dbReference type="ARBA" id="ARBA00022741"/>
    </source>
</evidence>
<feature type="binding site" evidence="6">
    <location>
        <position position="106"/>
    </location>
    <ligand>
        <name>AMP</name>
        <dbReference type="ChEBI" id="CHEBI:456215"/>
    </ligand>
</feature>
<reference evidence="10 11" key="1">
    <citation type="submission" date="2022-07" db="EMBL/GenBank/DDBJ databases">
        <title>Genome-wide signatures of adaptation to extreme environments.</title>
        <authorList>
            <person name="Cho C.H."/>
            <person name="Yoon H.S."/>
        </authorList>
    </citation>
    <scope>NUCLEOTIDE SEQUENCE [LARGE SCALE GENOMIC DNA]</scope>
    <source>
        <strain evidence="10 11">108.79 E11</strain>
    </source>
</reference>
<dbReference type="NCBIfam" id="TIGR01351">
    <property type="entry name" value="adk"/>
    <property type="match status" value="1"/>
</dbReference>
<evidence type="ECO:0000256" key="1">
    <source>
        <dbReference type="ARBA" id="ARBA00022679"/>
    </source>
</evidence>
<dbReference type="InterPro" id="IPR000850">
    <property type="entry name" value="Adenylat/UMP-CMP_kin"/>
</dbReference>
<organism evidence="10 11">
    <name type="scientific">Galdieria yellowstonensis</name>
    <dbReference type="NCBI Taxonomy" id="3028027"/>
    <lineage>
        <taxon>Eukaryota</taxon>
        <taxon>Rhodophyta</taxon>
        <taxon>Bangiophyceae</taxon>
        <taxon>Galdieriales</taxon>
        <taxon>Galdieriaceae</taxon>
        <taxon>Galdieria</taxon>
    </lineage>
</organism>
<feature type="region of interest" description="Disordered" evidence="8">
    <location>
        <begin position="214"/>
        <end position="234"/>
    </location>
</feature>
<keyword evidence="11" id="KW-1185">Reference proteome</keyword>
<keyword evidence="6" id="KW-0963">Cytoplasm</keyword>
<dbReference type="PRINTS" id="PR00094">
    <property type="entry name" value="ADENYLTKNASE"/>
</dbReference>
<feature type="binding site" evidence="6">
    <location>
        <position position="101"/>
    </location>
    <ligand>
        <name>AMP</name>
        <dbReference type="ChEBI" id="CHEBI:456215"/>
    </ligand>
</feature>
<evidence type="ECO:0000256" key="3">
    <source>
        <dbReference type="ARBA" id="ARBA00022777"/>
    </source>
</evidence>
<evidence type="ECO:0000256" key="8">
    <source>
        <dbReference type="SAM" id="MobiDB-lite"/>
    </source>
</evidence>
<dbReference type="HAMAP" id="MF_00235">
    <property type="entry name" value="Adenylate_kinase_Adk"/>
    <property type="match status" value="1"/>
</dbReference>
<dbReference type="CDD" id="cd01428">
    <property type="entry name" value="ADK"/>
    <property type="match status" value="1"/>
</dbReference>
<keyword evidence="3 6" id="KW-0418">Kinase</keyword>
<dbReference type="EMBL" id="JANCYU010000075">
    <property type="protein sequence ID" value="KAK4529083.1"/>
    <property type="molecule type" value="Genomic_DNA"/>
</dbReference>
<evidence type="ECO:0000256" key="4">
    <source>
        <dbReference type="ARBA" id="ARBA00022840"/>
    </source>
</evidence>
<dbReference type="AlphaFoldDB" id="A0AAV9INM4"/>
<feature type="binding site" evidence="6">
    <location>
        <position position="198"/>
    </location>
    <ligand>
        <name>ATP</name>
        <dbReference type="ChEBI" id="CHEBI:30616"/>
    </ligand>
</feature>
<feature type="binding site" evidence="6">
    <location>
        <position position="242"/>
    </location>
    <ligand>
        <name>AMP</name>
        <dbReference type="ChEBI" id="CHEBI:456215"/>
    </ligand>
</feature>
<dbReference type="InterPro" id="IPR027417">
    <property type="entry name" value="P-loop_NTPase"/>
</dbReference>
<comment type="subcellular location">
    <subcellularLocation>
        <location evidence="6">Cytoplasm</location>
        <location evidence="6">Cytosol</location>
    </subcellularLocation>
    <subcellularLocation>
        <location evidence="6">Mitochondrion intermembrane space</location>
    </subcellularLocation>
    <text evidence="6">Predominantly mitochondrial.</text>
</comment>